<dbReference type="InterPro" id="IPR011055">
    <property type="entry name" value="Dup_hybrid_motif"/>
</dbReference>
<feature type="compositionally biased region" description="Polar residues" evidence="2">
    <location>
        <begin position="193"/>
        <end position="207"/>
    </location>
</feature>
<dbReference type="InterPro" id="IPR050570">
    <property type="entry name" value="Cell_wall_metabolism_enzyme"/>
</dbReference>
<dbReference type="SMART" id="SM00257">
    <property type="entry name" value="LysM"/>
    <property type="match status" value="1"/>
</dbReference>
<comment type="similarity">
    <text evidence="1">Belongs to the E.coli NlpD/Haemophilus LppB family.</text>
</comment>
<dbReference type="Gene3D" id="2.70.70.10">
    <property type="entry name" value="Glucose Permease (Domain IIA)"/>
    <property type="match status" value="1"/>
</dbReference>
<dbReference type="EMBL" id="JAJBZT010000006">
    <property type="protein sequence ID" value="MCB6184321.1"/>
    <property type="molecule type" value="Genomic_DNA"/>
</dbReference>
<dbReference type="InterPro" id="IPR036779">
    <property type="entry name" value="LysM_dom_sf"/>
</dbReference>
<evidence type="ECO:0000259" key="4">
    <source>
        <dbReference type="PROSITE" id="PS51782"/>
    </source>
</evidence>
<organism evidence="5 6">
    <name type="scientific">Leeia speluncae</name>
    <dbReference type="NCBI Taxonomy" id="2884804"/>
    <lineage>
        <taxon>Bacteria</taxon>
        <taxon>Pseudomonadati</taxon>
        <taxon>Pseudomonadota</taxon>
        <taxon>Betaproteobacteria</taxon>
        <taxon>Neisseriales</taxon>
        <taxon>Leeiaceae</taxon>
        <taxon>Leeia</taxon>
    </lineage>
</organism>
<dbReference type="PROSITE" id="PS51257">
    <property type="entry name" value="PROKAR_LIPOPROTEIN"/>
    <property type="match status" value="1"/>
</dbReference>
<dbReference type="Pfam" id="PF01551">
    <property type="entry name" value="Peptidase_M23"/>
    <property type="match status" value="1"/>
</dbReference>
<proteinExistence type="inferred from homology"/>
<dbReference type="PANTHER" id="PTHR21666">
    <property type="entry name" value="PEPTIDASE-RELATED"/>
    <property type="match status" value="1"/>
</dbReference>
<keyword evidence="3" id="KW-0732">Signal</keyword>
<dbReference type="RefSeq" id="WP_227181132.1">
    <property type="nucleotide sequence ID" value="NZ_JAJBZT010000006.1"/>
</dbReference>
<gene>
    <name evidence="5" type="ORF">LIN78_12275</name>
</gene>
<dbReference type="Pfam" id="PF01476">
    <property type="entry name" value="LysM"/>
    <property type="match status" value="1"/>
</dbReference>
<evidence type="ECO:0000313" key="5">
    <source>
        <dbReference type="EMBL" id="MCB6184321.1"/>
    </source>
</evidence>
<dbReference type="Proteomes" id="UP001165395">
    <property type="component" value="Unassembled WGS sequence"/>
</dbReference>
<comment type="caution">
    <text evidence="5">The sequence shown here is derived from an EMBL/GenBank/DDBJ whole genome shotgun (WGS) entry which is preliminary data.</text>
</comment>
<evidence type="ECO:0000256" key="3">
    <source>
        <dbReference type="SAM" id="SignalP"/>
    </source>
</evidence>
<dbReference type="SUPFAM" id="SSF51261">
    <property type="entry name" value="Duplicated hybrid motif"/>
    <property type="match status" value="1"/>
</dbReference>
<feature type="chain" id="PRO_5047173956" evidence="3">
    <location>
        <begin position="21"/>
        <end position="334"/>
    </location>
</feature>
<feature type="signal peptide" evidence="3">
    <location>
        <begin position="1"/>
        <end position="20"/>
    </location>
</feature>
<reference evidence="5" key="1">
    <citation type="submission" date="2021-10" db="EMBL/GenBank/DDBJ databases">
        <title>The complete genome sequence of Leeia sp. TBRC 13508.</title>
        <authorList>
            <person name="Charoenyingcharoen P."/>
            <person name="Yukphan P."/>
        </authorList>
    </citation>
    <scope>NUCLEOTIDE SEQUENCE</scope>
    <source>
        <strain evidence="5">TBRC 13508</strain>
    </source>
</reference>
<dbReference type="PANTHER" id="PTHR21666:SF263">
    <property type="entry name" value="MUREIN HYDROLASE ACTIVATOR NLPD"/>
    <property type="match status" value="1"/>
</dbReference>
<keyword evidence="6" id="KW-1185">Reference proteome</keyword>
<protein>
    <submittedName>
        <fullName evidence="5">Peptidoglycan DD-metalloendopeptidase family protein</fullName>
    </submittedName>
</protein>
<feature type="region of interest" description="Disordered" evidence="2">
    <location>
        <begin position="171"/>
        <end position="207"/>
    </location>
</feature>
<accession>A0ABS8D7Y1</accession>
<dbReference type="CDD" id="cd00118">
    <property type="entry name" value="LysM"/>
    <property type="match status" value="1"/>
</dbReference>
<name>A0ABS8D7Y1_9NEIS</name>
<dbReference type="CDD" id="cd12797">
    <property type="entry name" value="M23_peptidase"/>
    <property type="match status" value="1"/>
</dbReference>
<evidence type="ECO:0000256" key="1">
    <source>
        <dbReference type="ARBA" id="ARBA00038420"/>
    </source>
</evidence>
<feature type="domain" description="LysM" evidence="4">
    <location>
        <begin position="71"/>
        <end position="115"/>
    </location>
</feature>
<evidence type="ECO:0000313" key="6">
    <source>
        <dbReference type="Proteomes" id="UP001165395"/>
    </source>
</evidence>
<sequence length="334" mass="36021">MLFRFAKSALMVGSAWMLLAGCSNTGKSAPIESRKRTGDEQAATPIVNKTAPVVAKSASAEKRVSTDPRPKTHTVQKGENLYRISLEYGLAYRDVAEWNNLDNINDIKVGQTLSLVPPANGVVTKPLIDAPVINKPITNSNIDSPKAIKLPYSEANKTVIAQASNSNAVSDKPVINKTTPAKDPVYTKEPEKTASTPVSTDGKSGNGTNTVDGLTWMWPTAGKVVGQFNESKQLKGLDISGKKGQPVVAAEDGKVVYSGSSLRGYGKFVIIKHESDYLSVYAHNDKLLVKEGAKVTRGQKIAEMGDSDSDQVKLHFEIRRYGKPVDPAKMLPNK</sequence>
<dbReference type="SUPFAM" id="SSF54106">
    <property type="entry name" value="LysM domain"/>
    <property type="match status" value="1"/>
</dbReference>
<dbReference type="Gene3D" id="3.10.350.10">
    <property type="entry name" value="LysM domain"/>
    <property type="match status" value="1"/>
</dbReference>
<dbReference type="InterPro" id="IPR016047">
    <property type="entry name" value="M23ase_b-sheet_dom"/>
</dbReference>
<dbReference type="PROSITE" id="PS51782">
    <property type="entry name" value="LYSM"/>
    <property type="match status" value="1"/>
</dbReference>
<evidence type="ECO:0000256" key="2">
    <source>
        <dbReference type="SAM" id="MobiDB-lite"/>
    </source>
</evidence>
<dbReference type="InterPro" id="IPR018392">
    <property type="entry name" value="LysM"/>
</dbReference>